<comment type="caution">
    <text evidence="1">The sequence shown here is derived from an EMBL/GenBank/DDBJ whole genome shotgun (WGS) entry which is preliminary data.</text>
</comment>
<dbReference type="RefSeq" id="WP_282765300.1">
    <property type="nucleotide sequence ID" value="NZ_JASCTH010000029.1"/>
</dbReference>
<organism evidence="1 2">
    <name type="scientific">Actinoplanes sandaracinus</name>
    <dbReference type="NCBI Taxonomy" id="3045177"/>
    <lineage>
        <taxon>Bacteria</taxon>
        <taxon>Bacillati</taxon>
        <taxon>Actinomycetota</taxon>
        <taxon>Actinomycetes</taxon>
        <taxon>Micromonosporales</taxon>
        <taxon>Micromonosporaceae</taxon>
        <taxon>Actinoplanes</taxon>
    </lineage>
</organism>
<keyword evidence="2" id="KW-1185">Reference proteome</keyword>
<dbReference type="EMBL" id="JASCTH010000029">
    <property type="protein sequence ID" value="MDI6104044.1"/>
    <property type="molecule type" value="Genomic_DNA"/>
</dbReference>
<reference evidence="1 2" key="1">
    <citation type="submission" date="2023-05" db="EMBL/GenBank/DDBJ databases">
        <title>Actinoplanes sp. NEAU-A12 genome sequencing.</title>
        <authorList>
            <person name="Wang Z.-S."/>
        </authorList>
    </citation>
    <scope>NUCLEOTIDE SEQUENCE [LARGE SCALE GENOMIC DNA]</scope>
    <source>
        <strain evidence="1 2">NEAU-A12</strain>
    </source>
</reference>
<gene>
    <name evidence="1" type="ORF">QLQ12_36185</name>
</gene>
<evidence type="ECO:0000313" key="1">
    <source>
        <dbReference type="EMBL" id="MDI6104044.1"/>
    </source>
</evidence>
<accession>A0ABT6WWG6</accession>
<proteinExistence type="predicted"/>
<evidence type="ECO:0000313" key="2">
    <source>
        <dbReference type="Proteomes" id="UP001241758"/>
    </source>
</evidence>
<name>A0ABT6WWG6_9ACTN</name>
<sequence length="59" mass="6490">MAEPPRKLPVQGLANVIARDNRNFAGFNGIGFDAAGEPRPADLHHAWTRGARAVYLHLR</sequence>
<dbReference type="Proteomes" id="UP001241758">
    <property type="component" value="Unassembled WGS sequence"/>
</dbReference>
<protein>
    <submittedName>
        <fullName evidence="1">Uncharacterized protein</fullName>
    </submittedName>
</protein>